<dbReference type="AlphaFoldDB" id="A0A848J674"/>
<dbReference type="PANTHER" id="PTHR30041:SF8">
    <property type="entry name" value="PROTEIN YFFB"/>
    <property type="match status" value="1"/>
</dbReference>
<dbReference type="SUPFAM" id="SSF52833">
    <property type="entry name" value="Thioredoxin-like"/>
    <property type="match status" value="1"/>
</dbReference>
<dbReference type="Proteomes" id="UP000559010">
    <property type="component" value="Unassembled WGS sequence"/>
</dbReference>
<evidence type="ECO:0008006" key="5">
    <source>
        <dbReference type="Google" id="ProtNLM"/>
    </source>
</evidence>
<organism evidence="3 4">
    <name type="scientific">Marinigracilibium pacificum</name>
    <dbReference type="NCBI Taxonomy" id="2729599"/>
    <lineage>
        <taxon>Bacteria</taxon>
        <taxon>Pseudomonadati</taxon>
        <taxon>Bacteroidota</taxon>
        <taxon>Cytophagia</taxon>
        <taxon>Cytophagales</taxon>
        <taxon>Flammeovirgaceae</taxon>
        <taxon>Marinigracilibium</taxon>
    </lineage>
</organism>
<evidence type="ECO:0000313" key="3">
    <source>
        <dbReference type="EMBL" id="NMM49879.1"/>
    </source>
</evidence>
<evidence type="ECO:0000256" key="2">
    <source>
        <dbReference type="PROSITE-ProRule" id="PRU01282"/>
    </source>
</evidence>
<evidence type="ECO:0000313" key="4">
    <source>
        <dbReference type="Proteomes" id="UP000559010"/>
    </source>
</evidence>
<sequence length="120" mass="13924">MELRKVYYLGTCDTCKKIFRELGLEKESGKFFDLKKSMPDEKEIANWFELSGQDAQDFINKRSQQLKGKGIEFEKLNDNQIIELIKSHYSILARPVFIFEDDVLAGNSKSIIEKVKEKLG</sequence>
<dbReference type="PROSITE" id="PS51353">
    <property type="entry name" value="ARSC"/>
    <property type="match status" value="1"/>
</dbReference>
<dbReference type="InterPro" id="IPR036249">
    <property type="entry name" value="Thioredoxin-like_sf"/>
</dbReference>
<dbReference type="EMBL" id="JABBNU010000010">
    <property type="protein sequence ID" value="NMM49879.1"/>
    <property type="molecule type" value="Genomic_DNA"/>
</dbReference>
<gene>
    <name evidence="3" type="ORF">HH304_15835</name>
</gene>
<evidence type="ECO:0000256" key="1">
    <source>
        <dbReference type="ARBA" id="ARBA00007198"/>
    </source>
</evidence>
<proteinExistence type="inferred from homology"/>
<comment type="caution">
    <text evidence="3">The sequence shown here is derived from an EMBL/GenBank/DDBJ whole genome shotgun (WGS) entry which is preliminary data.</text>
</comment>
<comment type="similarity">
    <text evidence="1 2">Belongs to the ArsC family.</text>
</comment>
<keyword evidence="4" id="KW-1185">Reference proteome</keyword>
<reference evidence="3 4" key="1">
    <citation type="submission" date="2020-04" db="EMBL/GenBank/DDBJ databases">
        <title>Flammeovirgaceae bacterium KN852 isolated from deep sea.</title>
        <authorList>
            <person name="Zhang D.-C."/>
        </authorList>
    </citation>
    <scope>NUCLEOTIDE SEQUENCE [LARGE SCALE GENOMIC DNA]</scope>
    <source>
        <strain evidence="3 4">KN852</strain>
    </source>
</reference>
<protein>
    <recommendedName>
        <fullName evidence="5">Arsenate reductase</fullName>
    </recommendedName>
</protein>
<dbReference type="Gene3D" id="3.40.30.10">
    <property type="entry name" value="Glutaredoxin"/>
    <property type="match status" value="1"/>
</dbReference>
<dbReference type="RefSeq" id="WP_169683424.1">
    <property type="nucleotide sequence ID" value="NZ_JABBNU010000010.1"/>
</dbReference>
<accession>A0A848J674</accession>
<dbReference type="InterPro" id="IPR006660">
    <property type="entry name" value="Arsenate_reductase-like"/>
</dbReference>
<dbReference type="Pfam" id="PF03960">
    <property type="entry name" value="ArsC"/>
    <property type="match status" value="1"/>
</dbReference>
<name>A0A848J674_9BACT</name>
<dbReference type="PANTHER" id="PTHR30041">
    <property type="entry name" value="ARSENATE REDUCTASE"/>
    <property type="match status" value="1"/>
</dbReference>